<gene>
    <name evidence="6" type="ORF">CCAX7_38170</name>
</gene>
<dbReference type="InterPro" id="IPR016032">
    <property type="entry name" value="Sig_transdc_resp-reg_C-effctor"/>
</dbReference>
<evidence type="ECO:0000256" key="4">
    <source>
        <dbReference type="ARBA" id="ARBA00023125"/>
    </source>
</evidence>
<dbReference type="GO" id="GO:0000976">
    <property type="term" value="F:transcription cis-regulatory region binding"/>
    <property type="evidence" value="ECO:0007669"/>
    <property type="project" value="TreeGrafter"/>
</dbReference>
<dbReference type="Gene3D" id="6.10.250.690">
    <property type="match status" value="1"/>
</dbReference>
<dbReference type="GO" id="GO:0032993">
    <property type="term" value="C:protein-DNA complex"/>
    <property type="evidence" value="ECO:0007669"/>
    <property type="project" value="TreeGrafter"/>
</dbReference>
<sequence length="236" mass="26764">MQKILVVDDEAPIVDAISYNLSKEGFAVVTAFDADECLARIASEQPDLIVLDVMLPSGSGLDICQRLHRDGSTIPVILLTARAAETDCLRGFEAGADDYVVKPFRMRELMARVHAHLRRANTEPAADILKPVDEVLQFDWEQSSIQINSDRREVKRDGAPIPLSRKEFDLLTLMAMNRGRVFDRQTLLARVWGEDCYVDDRTVDVHIRWLREKLERTPARPEMLLTVRGVGYKFQG</sequence>
<evidence type="ECO:0000313" key="7">
    <source>
        <dbReference type="Proteomes" id="UP000287394"/>
    </source>
</evidence>
<name>A0A402D0Y4_9BACT</name>
<dbReference type="SMART" id="SM00448">
    <property type="entry name" value="REC"/>
    <property type="match status" value="1"/>
</dbReference>
<dbReference type="KEGG" id="ccot:CCAX7_38170"/>
<proteinExistence type="predicted"/>
<dbReference type="PROSITE" id="PS51755">
    <property type="entry name" value="OMPR_PHOB"/>
    <property type="match status" value="1"/>
</dbReference>
<dbReference type="SMART" id="SM00862">
    <property type="entry name" value="Trans_reg_C"/>
    <property type="match status" value="1"/>
</dbReference>
<organism evidence="6 7">
    <name type="scientific">Capsulimonas corticalis</name>
    <dbReference type="NCBI Taxonomy" id="2219043"/>
    <lineage>
        <taxon>Bacteria</taxon>
        <taxon>Bacillati</taxon>
        <taxon>Armatimonadota</taxon>
        <taxon>Armatimonadia</taxon>
        <taxon>Capsulimonadales</taxon>
        <taxon>Capsulimonadaceae</taxon>
        <taxon>Capsulimonas</taxon>
    </lineage>
</organism>
<evidence type="ECO:0000256" key="3">
    <source>
        <dbReference type="ARBA" id="ARBA00023015"/>
    </source>
</evidence>
<evidence type="ECO:0000313" key="6">
    <source>
        <dbReference type="EMBL" id="BDI31766.1"/>
    </source>
</evidence>
<dbReference type="Gene3D" id="3.40.50.2300">
    <property type="match status" value="1"/>
</dbReference>
<dbReference type="SUPFAM" id="SSF52172">
    <property type="entry name" value="CheY-like"/>
    <property type="match status" value="1"/>
</dbReference>
<dbReference type="EMBL" id="AP025739">
    <property type="protein sequence ID" value="BDI31766.1"/>
    <property type="molecule type" value="Genomic_DNA"/>
</dbReference>
<dbReference type="PANTHER" id="PTHR48111">
    <property type="entry name" value="REGULATOR OF RPOS"/>
    <property type="match status" value="1"/>
</dbReference>
<keyword evidence="4 6" id="KW-0238">DNA-binding</keyword>
<dbReference type="Pfam" id="PF00072">
    <property type="entry name" value="Response_reg"/>
    <property type="match status" value="1"/>
</dbReference>
<protein>
    <submittedName>
        <fullName evidence="6">DNA-binding response regulator</fullName>
    </submittedName>
</protein>
<accession>A0A402D0Y4</accession>
<dbReference type="InterPro" id="IPR039420">
    <property type="entry name" value="WalR-like"/>
</dbReference>
<evidence type="ECO:0000256" key="1">
    <source>
        <dbReference type="ARBA" id="ARBA00022553"/>
    </source>
</evidence>
<dbReference type="GO" id="GO:0006355">
    <property type="term" value="P:regulation of DNA-templated transcription"/>
    <property type="evidence" value="ECO:0007669"/>
    <property type="project" value="InterPro"/>
</dbReference>
<dbReference type="InterPro" id="IPR001789">
    <property type="entry name" value="Sig_transdc_resp-reg_receiver"/>
</dbReference>
<dbReference type="InterPro" id="IPR011006">
    <property type="entry name" value="CheY-like_superfamily"/>
</dbReference>
<dbReference type="Pfam" id="PF00486">
    <property type="entry name" value="Trans_reg_C"/>
    <property type="match status" value="1"/>
</dbReference>
<dbReference type="CDD" id="cd17574">
    <property type="entry name" value="REC_OmpR"/>
    <property type="match status" value="1"/>
</dbReference>
<dbReference type="FunFam" id="3.40.50.2300:FF:000001">
    <property type="entry name" value="DNA-binding response regulator PhoB"/>
    <property type="match status" value="1"/>
</dbReference>
<evidence type="ECO:0000256" key="2">
    <source>
        <dbReference type="ARBA" id="ARBA00023012"/>
    </source>
</evidence>
<keyword evidence="1" id="KW-0597">Phosphoprotein</keyword>
<dbReference type="AlphaFoldDB" id="A0A402D0Y4"/>
<keyword evidence="7" id="KW-1185">Reference proteome</keyword>
<dbReference type="GO" id="GO:0005829">
    <property type="term" value="C:cytosol"/>
    <property type="evidence" value="ECO:0007669"/>
    <property type="project" value="TreeGrafter"/>
</dbReference>
<dbReference type="RefSeq" id="WP_119323192.1">
    <property type="nucleotide sequence ID" value="NZ_AP025739.1"/>
</dbReference>
<dbReference type="SUPFAM" id="SSF46894">
    <property type="entry name" value="C-terminal effector domain of the bipartite response regulators"/>
    <property type="match status" value="1"/>
</dbReference>
<dbReference type="Gene3D" id="1.10.10.10">
    <property type="entry name" value="Winged helix-like DNA-binding domain superfamily/Winged helix DNA-binding domain"/>
    <property type="match status" value="1"/>
</dbReference>
<keyword evidence="5" id="KW-0804">Transcription</keyword>
<keyword evidence="3" id="KW-0805">Transcription regulation</keyword>
<dbReference type="InterPro" id="IPR036388">
    <property type="entry name" value="WH-like_DNA-bd_sf"/>
</dbReference>
<dbReference type="InterPro" id="IPR001867">
    <property type="entry name" value="OmpR/PhoB-type_DNA-bd"/>
</dbReference>
<dbReference type="GO" id="GO:0000156">
    <property type="term" value="F:phosphorelay response regulator activity"/>
    <property type="evidence" value="ECO:0007669"/>
    <property type="project" value="TreeGrafter"/>
</dbReference>
<evidence type="ECO:0000256" key="5">
    <source>
        <dbReference type="ARBA" id="ARBA00023163"/>
    </source>
</evidence>
<dbReference type="PANTHER" id="PTHR48111:SF40">
    <property type="entry name" value="PHOSPHATE REGULON TRANSCRIPTIONAL REGULATORY PROTEIN PHOB"/>
    <property type="match status" value="1"/>
</dbReference>
<keyword evidence="2" id="KW-0902">Two-component regulatory system</keyword>
<dbReference type="FunFam" id="1.10.10.10:FF:000018">
    <property type="entry name" value="DNA-binding response regulator ResD"/>
    <property type="match status" value="1"/>
</dbReference>
<dbReference type="Proteomes" id="UP000287394">
    <property type="component" value="Chromosome"/>
</dbReference>
<reference evidence="6 7" key="1">
    <citation type="journal article" date="2019" name="Int. J. Syst. Evol. Microbiol.">
        <title>Capsulimonas corticalis gen. nov., sp. nov., an aerobic capsulated bacterium, of a novel bacterial order, Capsulimonadales ord. nov., of the class Armatimonadia of the phylum Armatimonadetes.</title>
        <authorList>
            <person name="Li J."/>
            <person name="Kudo C."/>
            <person name="Tonouchi A."/>
        </authorList>
    </citation>
    <scope>NUCLEOTIDE SEQUENCE [LARGE SCALE GENOMIC DNA]</scope>
    <source>
        <strain evidence="6 7">AX-7</strain>
    </source>
</reference>
<dbReference type="OrthoDB" id="9790442at2"/>
<dbReference type="PROSITE" id="PS50110">
    <property type="entry name" value="RESPONSE_REGULATORY"/>
    <property type="match status" value="1"/>
</dbReference>
<dbReference type="CDD" id="cd00383">
    <property type="entry name" value="trans_reg_C"/>
    <property type="match status" value="1"/>
</dbReference>